<evidence type="ECO:0000313" key="13">
    <source>
        <dbReference type="Proteomes" id="UP001327560"/>
    </source>
</evidence>
<name>A0AAQ3KJL2_9LILI</name>
<keyword evidence="8" id="KW-0539">Nucleus</keyword>
<dbReference type="InterPro" id="IPR055187">
    <property type="entry name" value="C2CH-3rd_BIRD-IDD"/>
</dbReference>
<evidence type="ECO:0000256" key="10">
    <source>
        <dbReference type="SAM" id="MobiDB-lite"/>
    </source>
</evidence>
<evidence type="ECO:0000256" key="8">
    <source>
        <dbReference type="ARBA" id="ARBA00023242"/>
    </source>
</evidence>
<dbReference type="Pfam" id="PF23115">
    <property type="entry name" value="zf-C2H2_STOP2_3rd"/>
    <property type="match status" value="1"/>
</dbReference>
<evidence type="ECO:0000256" key="6">
    <source>
        <dbReference type="ARBA" id="ARBA00023015"/>
    </source>
</evidence>
<keyword evidence="5" id="KW-0862">Zinc</keyword>
<keyword evidence="2" id="KW-0479">Metal-binding</keyword>
<dbReference type="PANTHER" id="PTHR46352:SF8">
    <property type="entry name" value="PROTEIN SENSITIVE TO PROTON RHIZOTOXICITY 2"/>
    <property type="match status" value="1"/>
</dbReference>
<dbReference type="GO" id="GO:0010447">
    <property type="term" value="P:response to acidic pH"/>
    <property type="evidence" value="ECO:0007669"/>
    <property type="project" value="InterPro"/>
</dbReference>
<dbReference type="Gene3D" id="3.30.160.60">
    <property type="entry name" value="Classic Zinc Finger"/>
    <property type="match status" value="2"/>
</dbReference>
<keyword evidence="3" id="KW-0677">Repeat</keyword>
<protein>
    <recommendedName>
        <fullName evidence="11">C2H2-type domain-containing protein</fullName>
    </recommendedName>
</protein>
<evidence type="ECO:0000256" key="7">
    <source>
        <dbReference type="ARBA" id="ARBA00023163"/>
    </source>
</evidence>
<evidence type="ECO:0000256" key="1">
    <source>
        <dbReference type="ARBA" id="ARBA00004123"/>
    </source>
</evidence>
<evidence type="ECO:0000256" key="5">
    <source>
        <dbReference type="ARBA" id="ARBA00022833"/>
    </source>
</evidence>
<dbReference type="SUPFAM" id="SSF57667">
    <property type="entry name" value="beta-beta-alpha zinc fingers"/>
    <property type="match status" value="1"/>
</dbReference>
<dbReference type="SMART" id="SM00355">
    <property type="entry name" value="ZnF_C2H2"/>
    <property type="match status" value="3"/>
</dbReference>
<keyword evidence="6" id="KW-0805">Transcription regulation</keyword>
<evidence type="ECO:0000256" key="4">
    <source>
        <dbReference type="ARBA" id="ARBA00022771"/>
    </source>
</evidence>
<dbReference type="InterPro" id="IPR044300">
    <property type="entry name" value="STOP1/2"/>
</dbReference>
<proteinExistence type="predicted"/>
<dbReference type="EMBL" id="CP136895">
    <property type="protein sequence ID" value="WOL09897.1"/>
    <property type="molecule type" value="Genomic_DNA"/>
</dbReference>
<evidence type="ECO:0000256" key="2">
    <source>
        <dbReference type="ARBA" id="ARBA00022723"/>
    </source>
</evidence>
<dbReference type="InterPro" id="IPR059161">
    <property type="entry name" value="Znf-C2H2_STOP1/2_3rd"/>
</dbReference>
<evidence type="ECO:0000256" key="3">
    <source>
        <dbReference type="ARBA" id="ARBA00022737"/>
    </source>
</evidence>
<accession>A0AAQ3KJL2</accession>
<evidence type="ECO:0000313" key="12">
    <source>
        <dbReference type="EMBL" id="WOL09897.1"/>
    </source>
</evidence>
<reference evidence="12 13" key="1">
    <citation type="submission" date="2023-10" db="EMBL/GenBank/DDBJ databases">
        <title>Chromosome-scale genome assembly provides insights into flower coloration mechanisms of Canna indica.</title>
        <authorList>
            <person name="Li C."/>
        </authorList>
    </citation>
    <scope>NUCLEOTIDE SEQUENCE [LARGE SCALE GENOMIC DNA]</scope>
    <source>
        <tissue evidence="12">Flower</tissue>
    </source>
</reference>
<dbReference type="Pfam" id="PF22995">
    <property type="entry name" value="C2CH-3rd_BIRD-IDD"/>
    <property type="match status" value="1"/>
</dbReference>
<feature type="compositionally biased region" description="Basic and acidic residues" evidence="10">
    <location>
        <begin position="167"/>
        <end position="184"/>
    </location>
</feature>
<dbReference type="PANTHER" id="PTHR46352">
    <property type="entry name" value="PROTEIN SENSITIVE TO PROTON RHIZOTOXICITY 1"/>
    <property type="match status" value="1"/>
</dbReference>
<keyword evidence="13" id="KW-1185">Reference proteome</keyword>
<sequence length="367" mass="40873">MIPGTSSCFPNNSSFHNSYQGMDDILYSPARAAAASGTDVTSTSHALFYNLSVLKEKVQQLESIVSIMISPNRTQLQESMAGAGVSSLGNMVQEIIFSASSLSCTLQQLTLNTNDELPPHNAKMESSSKAMDCSFNEKDGNLFSGTEFNFSISTDELVVDNGSTSNDQRKAKQLRRDHGKEVENRQSVSDEYDEIIELDAADLLAKYTHYCQLCGKGFRRDANLRMHMRAHGDEYKSAAALANPTKSSTSSGEQRDGCGGGLMRRLKYSCPQEGCRWNRKHAKFQALKSMVCLKNHYKRSHCAKMYVCKRCNLKQFAVLSDLRTHEKYCGERRWRCSCGTSFARKDKLMSHVALFAGHAPELNCLTN</sequence>
<gene>
    <name evidence="12" type="ORF">Cni_G18650</name>
</gene>
<evidence type="ECO:0000256" key="9">
    <source>
        <dbReference type="PROSITE-ProRule" id="PRU00042"/>
    </source>
</evidence>
<dbReference type="GO" id="GO:0010044">
    <property type="term" value="P:response to aluminum ion"/>
    <property type="evidence" value="ECO:0007669"/>
    <property type="project" value="InterPro"/>
</dbReference>
<dbReference type="GO" id="GO:0008270">
    <property type="term" value="F:zinc ion binding"/>
    <property type="evidence" value="ECO:0007669"/>
    <property type="project" value="UniProtKB-KW"/>
</dbReference>
<feature type="region of interest" description="Disordered" evidence="10">
    <location>
        <begin position="161"/>
        <end position="186"/>
    </location>
</feature>
<comment type="subcellular location">
    <subcellularLocation>
        <location evidence="1">Nucleus</location>
    </subcellularLocation>
</comment>
<dbReference type="InterPro" id="IPR036236">
    <property type="entry name" value="Znf_C2H2_sf"/>
</dbReference>
<keyword evidence="7" id="KW-0804">Transcription</keyword>
<dbReference type="Pfam" id="PF23118">
    <property type="entry name" value="zf-C2H2_STOP2_C"/>
    <property type="match status" value="1"/>
</dbReference>
<dbReference type="PROSITE" id="PS00028">
    <property type="entry name" value="ZINC_FINGER_C2H2_1"/>
    <property type="match status" value="1"/>
</dbReference>
<dbReference type="AlphaFoldDB" id="A0AAQ3KJL2"/>
<dbReference type="FunFam" id="3.30.160.60:FF:000100">
    <property type="entry name" value="Zinc finger 45-like"/>
    <property type="match status" value="1"/>
</dbReference>
<keyword evidence="4 9" id="KW-0863">Zinc-finger</keyword>
<dbReference type="Pfam" id="PF00096">
    <property type="entry name" value="zf-C2H2"/>
    <property type="match status" value="1"/>
</dbReference>
<dbReference type="Proteomes" id="UP001327560">
    <property type="component" value="Chromosome 6"/>
</dbReference>
<organism evidence="12 13">
    <name type="scientific">Canna indica</name>
    <name type="common">Indian-shot</name>
    <dbReference type="NCBI Taxonomy" id="4628"/>
    <lineage>
        <taxon>Eukaryota</taxon>
        <taxon>Viridiplantae</taxon>
        <taxon>Streptophyta</taxon>
        <taxon>Embryophyta</taxon>
        <taxon>Tracheophyta</taxon>
        <taxon>Spermatophyta</taxon>
        <taxon>Magnoliopsida</taxon>
        <taxon>Liliopsida</taxon>
        <taxon>Zingiberales</taxon>
        <taxon>Cannaceae</taxon>
        <taxon>Canna</taxon>
    </lineage>
</organism>
<feature type="domain" description="C2H2-type" evidence="11">
    <location>
        <begin position="209"/>
        <end position="236"/>
    </location>
</feature>
<dbReference type="PROSITE" id="PS50157">
    <property type="entry name" value="ZINC_FINGER_C2H2_2"/>
    <property type="match status" value="1"/>
</dbReference>
<dbReference type="InterPro" id="IPR013087">
    <property type="entry name" value="Znf_C2H2_type"/>
</dbReference>
<dbReference type="InterPro" id="IPR058196">
    <property type="entry name" value="zf-C2H2_STOP1/2_C"/>
</dbReference>
<evidence type="ECO:0000259" key="11">
    <source>
        <dbReference type="PROSITE" id="PS50157"/>
    </source>
</evidence>